<dbReference type="RefSeq" id="WP_264488434.1">
    <property type="nucleotide sequence ID" value="NZ_JAPDDT010000007.1"/>
</dbReference>
<protein>
    <submittedName>
        <fullName evidence="5">LamG domain-containing protein</fullName>
    </submittedName>
</protein>
<dbReference type="InterPro" id="IPR013783">
    <property type="entry name" value="Ig-like_fold"/>
</dbReference>
<comment type="caution">
    <text evidence="5">The sequence shown here is derived from an EMBL/GenBank/DDBJ whole genome shotgun (WGS) entry which is preliminary data.</text>
</comment>
<evidence type="ECO:0000256" key="2">
    <source>
        <dbReference type="ARBA" id="ARBA00023157"/>
    </source>
</evidence>
<dbReference type="InterPro" id="IPR006558">
    <property type="entry name" value="LamG-like"/>
</dbReference>
<dbReference type="Pfam" id="PF13385">
    <property type="entry name" value="Laminin_G_3"/>
    <property type="match status" value="1"/>
</dbReference>
<keyword evidence="6" id="KW-1185">Reference proteome</keyword>
<dbReference type="InterPro" id="IPR013320">
    <property type="entry name" value="ConA-like_dom_sf"/>
</dbReference>
<dbReference type="Proteomes" id="UP001320876">
    <property type="component" value="Unassembled WGS sequence"/>
</dbReference>
<feature type="signal peptide" evidence="3">
    <location>
        <begin position="1"/>
        <end position="19"/>
    </location>
</feature>
<dbReference type="SMART" id="SM00560">
    <property type="entry name" value="LamGL"/>
    <property type="match status" value="1"/>
</dbReference>
<feature type="domain" description="LamG-like jellyroll fold" evidence="4">
    <location>
        <begin position="515"/>
        <end position="659"/>
    </location>
</feature>
<feature type="chain" id="PRO_5045170761" evidence="3">
    <location>
        <begin position="20"/>
        <end position="757"/>
    </location>
</feature>
<organism evidence="5 6">
    <name type="scientific">Luteolibacter arcticus</name>
    <dbReference type="NCBI Taxonomy" id="1581411"/>
    <lineage>
        <taxon>Bacteria</taxon>
        <taxon>Pseudomonadati</taxon>
        <taxon>Verrucomicrobiota</taxon>
        <taxon>Verrucomicrobiia</taxon>
        <taxon>Verrucomicrobiales</taxon>
        <taxon>Verrucomicrobiaceae</taxon>
        <taxon>Luteolibacter</taxon>
    </lineage>
</organism>
<name>A0ABT3GLC7_9BACT</name>
<proteinExistence type="predicted"/>
<reference evidence="5 6" key="1">
    <citation type="submission" date="2022-10" db="EMBL/GenBank/DDBJ databases">
        <title>Luteolibacter arcticus strain CCTCC AB 2014275, whole genome shotgun sequencing project.</title>
        <authorList>
            <person name="Zhao G."/>
            <person name="Shen L."/>
        </authorList>
    </citation>
    <scope>NUCLEOTIDE SEQUENCE [LARGE SCALE GENOMIC DNA]</scope>
    <source>
        <strain evidence="5 6">CCTCC AB 2014275</strain>
    </source>
</reference>
<evidence type="ECO:0000256" key="3">
    <source>
        <dbReference type="SAM" id="SignalP"/>
    </source>
</evidence>
<evidence type="ECO:0000256" key="1">
    <source>
        <dbReference type="ARBA" id="ARBA00022729"/>
    </source>
</evidence>
<dbReference type="Gene3D" id="2.60.40.10">
    <property type="entry name" value="Immunoglobulins"/>
    <property type="match status" value="2"/>
</dbReference>
<keyword evidence="1 3" id="KW-0732">Signal</keyword>
<gene>
    <name evidence="5" type="ORF">OKA05_17295</name>
</gene>
<dbReference type="SUPFAM" id="SSF49899">
    <property type="entry name" value="Concanavalin A-like lectins/glucanases"/>
    <property type="match status" value="1"/>
</dbReference>
<sequence>MRTFHLAFLTLLCTPVIHASVIKPVSATSSIAGDAGSNVNWLLNDNPGQGAAGLQDSTGAALTLDTGDPFFKAGTTYSYRSGNGHEESWTRPTSSGNPVFVFDLTNGGDTAVGSLLLWQYGNHGGIGPTNGGNSTREFRVIFHTEAEGNVFDFTTETVDISGVMDPITGDNTIDNIAQAFFAGTALDARYAAIRIDSNYSGVGGIGGGDRFGLGEVRFATEASLDPKIQVPTAVSGESEGEPVTLQIPITNGGTTNNLNVTSVILGGQDGALCTVNSTLPIVVPPGQTVNLTVEFDPQGFNGPLSASLDLTTDDVMRPHAFVSLSLDVDGLAPEIEAPLSNSYGPVANGAAMQTFGVTVSNSGEEELTIADAFFLPGVINPELLDDFAVVHDFLNNGSLTVNSGDQLDLQFTFDPAGLKGGIYQATLRIVSDDFDEQALDLTILVEVTNVAGSALVAWWPMETNASDASGNGHHGADVGAVSYAAAGAGGVTGGAAMFNGSSRIDVPFDEALNPSSFTVVLWANPASASDFNAAITSRNDATPSGSGYILYNSSDADWEFWSGDGKPTGAIWDVSQAGGAEGDVVQGAWTHLAITYDHVAQTKIFYVNGTAVATDTGVEFGRNLLNDLHLAGGGNLGTDFMFEGMLDDVAIFREVLNPTQINAIRNTGVTGFTGLPQPADATFAITGVSVLGGNLVIGGVSGMVNGQPYHLESSVTLLSFDSIPGSTFMGGDPIPTVPMSGPRLFIRIAEGAAPPGQ</sequence>
<evidence type="ECO:0000313" key="5">
    <source>
        <dbReference type="EMBL" id="MCW1924325.1"/>
    </source>
</evidence>
<dbReference type="EMBL" id="JAPDDT010000007">
    <property type="protein sequence ID" value="MCW1924325.1"/>
    <property type="molecule type" value="Genomic_DNA"/>
</dbReference>
<keyword evidence="2" id="KW-1015">Disulfide bond</keyword>
<dbReference type="Gene3D" id="2.60.120.200">
    <property type="match status" value="1"/>
</dbReference>
<accession>A0ABT3GLC7</accession>
<evidence type="ECO:0000313" key="6">
    <source>
        <dbReference type="Proteomes" id="UP001320876"/>
    </source>
</evidence>
<evidence type="ECO:0000259" key="4">
    <source>
        <dbReference type="SMART" id="SM00560"/>
    </source>
</evidence>